<keyword evidence="3" id="KW-1185">Reference proteome</keyword>
<name>F6R384_CIOIN</name>
<dbReference type="HOGENOM" id="CLU_1137687_0_0_1"/>
<evidence type="ECO:0000256" key="1">
    <source>
        <dbReference type="ARBA" id="ARBA00022737"/>
    </source>
</evidence>
<dbReference type="Gene3D" id="1.25.10.10">
    <property type="entry name" value="Leucine-rich Repeat Variant"/>
    <property type="match status" value="1"/>
</dbReference>
<protein>
    <recommendedName>
        <fullName evidence="4">PUM-HD domain-containing protein</fullName>
    </recommendedName>
</protein>
<evidence type="ECO:0000313" key="2">
    <source>
        <dbReference type="Ensembl" id="ENSCINP00000020346.3"/>
    </source>
</evidence>
<dbReference type="PANTHER" id="PTHR13102">
    <property type="entry name" value="NUCLEOLAR PROTEIN 9"/>
    <property type="match status" value="1"/>
</dbReference>
<organism evidence="2 3">
    <name type="scientific">Ciona intestinalis</name>
    <name type="common">Transparent sea squirt</name>
    <name type="synonym">Ascidia intestinalis</name>
    <dbReference type="NCBI Taxonomy" id="7719"/>
    <lineage>
        <taxon>Eukaryota</taxon>
        <taxon>Metazoa</taxon>
        <taxon>Chordata</taxon>
        <taxon>Tunicata</taxon>
        <taxon>Ascidiacea</taxon>
        <taxon>Phlebobranchia</taxon>
        <taxon>Cionidae</taxon>
        <taxon>Ciona</taxon>
    </lineage>
</organism>
<evidence type="ECO:0008006" key="4">
    <source>
        <dbReference type="Google" id="ProtNLM"/>
    </source>
</evidence>
<dbReference type="Ensembl" id="ENSCINT00000020346.3">
    <property type="protein sequence ID" value="ENSCINP00000020346.3"/>
    <property type="gene ID" value="ENSCING00000010208.3"/>
</dbReference>
<dbReference type="InterPro" id="IPR040000">
    <property type="entry name" value="NOP9"/>
</dbReference>
<dbReference type="InterPro" id="IPR016024">
    <property type="entry name" value="ARM-type_fold"/>
</dbReference>
<reference evidence="2" key="3">
    <citation type="submission" date="2025-09" db="UniProtKB">
        <authorList>
            <consortium name="Ensembl"/>
        </authorList>
    </citation>
    <scope>IDENTIFICATION</scope>
</reference>
<dbReference type="AlphaFoldDB" id="F6R384"/>
<sequence length="240" mass="27773">MLKIIHAGRPGVVVKLGEGCVRSPTTQSTFVTMVMKAFNCDDDEKKKLIVPLVASLSSYDKMFSKTFDPDKPPTFKVAYHGSLLLQTILKFDKIFVFVKSFLEIPSSHTVTLACSAPGSHLVDAFFSSEKVRAKRKLKWIEKTKDVFFKIAMDKYGSRVLENIWRQSSIKMKIIIAESLVPHESSLTNDQHGKHIFRKFAIRQFHQRNEDWKSFQVKIEKKRKMFQDFLPDEQQKKKKKV</sequence>
<dbReference type="STRING" id="7719.ENSCINP00000020346"/>
<dbReference type="GeneTree" id="ENSGT00390000004964"/>
<dbReference type="Pfam" id="PF22493">
    <property type="entry name" value="PUF_NOP9"/>
    <property type="match status" value="1"/>
</dbReference>
<evidence type="ECO:0000313" key="3">
    <source>
        <dbReference type="Proteomes" id="UP000008144"/>
    </source>
</evidence>
<dbReference type="OMA" id="NIWRQSS"/>
<keyword evidence="1" id="KW-0677">Repeat</keyword>
<dbReference type="GO" id="GO:0003723">
    <property type="term" value="F:RNA binding"/>
    <property type="evidence" value="ECO:0007669"/>
    <property type="project" value="InterPro"/>
</dbReference>
<dbReference type="SUPFAM" id="SSF48371">
    <property type="entry name" value="ARM repeat"/>
    <property type="match status" value="1"/>
</dbReference>
<dbReference type="InterPro" id="IPR001313">
    <property type="entry name" value="Pumilio_RNA-bd_rpt"/>
</dbReference>
<accession>F6R384</accession>
<reference evidence="2" key="2">
    <citation type="submission" date="2025-08" db="UniProtKB">
        <authorList>
            <consortium name="Ensembl"/>
        </authorList>
    </citation>
    <scope>IDENTIFICATION</scope>
</reference>
<dbReference type="InParanoid" id="F6R384"/>
<proteinExistence type="predicted"/>
<dbReference type="PANTHER" id="PTHR13102:SF0">
    <property type="entry name" value="NUCLEOLAR PROTEIN 9"/>
    <property type="match status" value="1"/>
</dbReference>
<dbReference type="InterPro" id="IPR011989">
    <property type="entry name" value="ARM-like"/>
</dbReference>
<reference evidence="3" key="1">
    <citation type="journal article" date="2002" name="Science">
        <title>The draft genome of Ciona intestinalis: insights into chordate and vertebrate origins.</title>
        <authorList>
            <person name="Dehal P."/>
            <person name="Satou Y."/>
            <person name="Campbell R.K."/>
            <person name="Chapman J."/>
            <person name="Degnan B."/>
            <person name="De Tomaso A."/>
            <person name="Davidson B."/>
            <person name="Di Gregorio A."/>
            <person name="Gelpke M."/>
            <person name="Goodstein D.M."/>
            <person name="Harafuji N."/>
            <person name="Hastings K.E."/>
            <person name="Ho I."/>
            <person name="Hotta K."/>
            <person name="Huang W."/>
            <person name="Kawashima T."/>
            <person name="Lemaire P."/>
            <person name="Martinez D."/>
            <person name="Meinertzhagen I.A."/>
            <person name="Necula S."/>
            <person name="Nonaka M."/>
            <person name="Putnam N."/>
            <person name="Rash S."/>
            <person name="Saiga H."/>
            <person name="Satake M."/>
            <person name="Terry A."/>
            <person name="Yamada L."/>
            <person name="Wang H.G."/>
            <person name="Awazu S."/>
            <person name="Azumi K."/>
            <person name="Boore J."/>
            <person name="Branno M."/>
            <person name="Chin-Bow S."/>
            <person name="DeSantis R."/>
            <person name="Doyle S."/>
            <person name="Francino P."/>
            <person name="Keys D.N."/>
            <person name="Haga S."/>
            <person name="Hayashi H."/>
            <person name="Hino K."/>
            <person name="Imai K.S."/>
            <person name="Inaba K."/>
            <person name="Kano S."/>
            <person name="Kobayashi K."/>
            <person name="Kobayashi M."/>
            <person name="Lee B.I."/>
            <person name="Makabe K.W."/>
            <person name="Manohar C."/>
            <person name="Matassi G."/>
            <person name="Medina M."/>
            <person name="Mochizuki Y."/>
            <person name="Mount S."/>
            <person name="Morishita T."/>
            <person name="Miura S."/>
            <person name="Nakayama A."/>
            <person name="Nishizaka S."/>
            <person name="Nomoto H."/>
            <person name="Ohta F."/>
            <person name="Oishi K."/>
            <person name="Rigoutsos I."/>
            <person name="Sano M."/>
            <person name="Sasaki A."/>
            <person name="Sasakura Y."/>
            <person name="Shoguchi E."/>
            <person name="Shin-i T."/>
            <person name="Spagnuolo A."/>
            <person name="Stainier D."/>
            <person name="Suzuki M.M."/>
            <person name="Tassy O."/>
            <person name="Takatori N."/>
            <person name="Tokuoka M."/>
            <person name="Yagi K."/>
            <person name="Yoshizaki F."/>
            <person name="Wada S."/>
            <person name="Zhang C."/>
            <person name="Hyatt P.D."/>
            <person name="Larimer F."/>
            <person name="Detter C."/>
            <person name="Doggett N."/>
            <person name="Glavina T."/>
            <person name="Hawkins T."/>
            <person name="Richardson P."/>
            <person name="Lucas S."/>
            <person name="Kohara Y."/>
            <person name="Levine M."/>
            <person name="Satoh N."/>
            <person name="Rokhsar D.S."/>
        </authorList>
    </citation>
    <scope>NUCLEOTIDE SEQUENCE [LARGE SCALE GENOMIC DNA]</scope>
</reference>
<dbReference type="Proteomes" id="UP000008144">
    <property type="component" value="Unassembled WGS sequence"/>
</dbReference>